<dbReference type="STRING" id="6265.A0A0B2VFG8"/>
<evidence type="ECO:0000313" key="2">
    <source>
        <dbReference type="Proteomes" id="UP000031036"/>
    </source>
</evidence>
<organism evidence="1 2">
    <name type="scientific">Toxocara canis</name>
    <name type="common">Canine roundworm</name>
    <dbReference type="NCBI Taxonomy" id="6265"/>
    <lineage>
        <taxon>Eukaryota</taxon>
        <taxon>Metazoa</taxon>
        <taxon>Ecdysozoa</taxon>
        <taxon>Nematoda</taxon>
        <taxon>Chromadorea</taxon>
        <taxon>Rhabditida</taxon>
        <taxon>Spirurina</taxon>
        <taxon>Ascaridomorpha</taxon>
        <taxon>Ascaridoidea</taxon>
        <taxon>Toxocaridae</taxon>
        <taxon>Toxocara</taxon>
    </lineage>
</organism>
<name>A0A0B2VFG8_TOXCA</name>
<protein>
    <submittedName>
        <fullName evidence="1">Uncharacterized protein</fullName>
    </submittedName>
</protein>
<dbReference type="EMBL" id="JPKZ01001392">
    <property type="protein sequence ID" value="KHN82256.1"/>
    <property type="molecule type" value="Genomic_DNA"/>
</dbReference>
<gene>
    <name evidence="1" type="ORF">Tcan_04402</name>
</gene>
<dbReference type="Proteomes" id="UP000031036">
    <property type="component" value="Unassembled WGS sequence"/>
</dbReference>
<comment type="caution">
    <text evidence="1">The sequence shown here is derived from an EMBL/GenBank/DDBJ whole genome shotgun (WGS) entry which is preliminary data.</text>
</comment>
<reference evidence="1 2" key="1">
    <citation type="submission" date="2014-11" db="EMBL/GenBank/DDBJ databases">
        <title>Genetic blueprint of the zoonotic pathogen Toxocara canis.</title>
        <authorList>
            <person name="Zhu X.-Q."/>
            <person name="Korhonen P.K."/>
            <person name="Cai H."/>
            <person name="Young N.D."/>
            <person name="Nejsum P."/>
            <person name="von Samson-Himmelstjerna G."/>
            <person name="Boag P.R."/>
            <person name="Tan P."/>
            <person name="Li Q."/>
            <person name="Min J."/>
            <person name="Yang Y."/>
            <person name="Wang X."/>
            <person name="Fang X."/>
            <person name="Hall R.S."/>
            <person name="Hofmann A."/>
            <person name="Sternberg P.W."/>
            <person name="Jex A.R."/>
            <person name="Gasser R.B."/>
        </authorList>
    </citation>
    <scope>NUCLEOTIDE SEQUENCE [LARGE SCALE GENOMIC DNA]</scope>
    <source>
        <strain evidence="1">PN_DK_2014</strain>
    </source>
</reference>
<keyword evidence="2" id="KW-1185">Reference proteome</keyword>
<dbReference type="AlphaFoldDB" id="A0A0B2VFG8"/>
<sequence>MELKASKIPITALVKAFQLYKCCRGRCLCKCGFKQEGSRCVELPPPSTTTSQPAVIVPGIAVPPGGELFKLIGNFFGGTARSSAFPG</sequence>
<accession>A0A0B2VFG8</accession>
<proteinExistence type="predicted"/>
<evidence type="ECO:0000313" key="1">
    <source>
        <dbReference type="EMBL" id="KHN82256.1"/>
    </source>
</evidence>